<evidence type="ECO:0000259" key="1">
    <source>
        <dbReference type="PROSITE" id="PS51819"/>
    </source>
</evidence>
<protein>
    <submittedName>
        <fullName evidence="2">VOC family protein</fullName>
    </submittedName>
</protein>
<dbReference type="PROSITE" id="PS51819">
    <property type="entry name" value="VOC"/>
    <property type="match status" value="1"/>
</dbReference>
<dbReference type="SUPFAM" id="SSF54593">
    <property type="entry name" value="Glyoxalase/Bleomycin resistance protein/Dihydroxybiphenyl dioxygenase"/>
    <property type="match status" value="1"/>
</dbReference>
<gene>
    <name evidence="2" type="ORF">QIE55_04060</name>
</gene>
<accession>A0AAX3V6F3</accession>
<reference evidence="2" key="1">
    <citation type="submission" date="2023-08" db="EMBL/GenBank/DDBJ databases">
        <title>Isolation and Characterization of Rhodococcus erythropolis MGMM8.</title>
        <authorList>
            <person name="Diabankana R.G.C."/>
            <person name="Afordoanyi D.M."/>
            <person name="Validov S.Z."/>
        </authorList>
    </citation>
    <scope>NUCLEOTIDE SEQUENCE</scope>
    <source>
        <strain evidence="2">MGMM8</strain>
    </source>
</reference>
<dbReference type="Pfam" id="PF13669">
    <property type="entry name" value="Glyoxalase_4"/>
    <property type="match status" value="1"/>
</dbReference>
<evidence type="ECO:0000313" key="3">
    <source>
        <dbReference type="Proteomes" id="UP001230933"/>
    </source>
</evidence>
<dbReference type="InterPro" id="IPR037523">
    <property type="entry name" value="VOC_core"/>
</dbReference>
<organism evidence="2 3">
    <name type="scientific">Rhodococcus erythropolis</name>
    <name type="common">Arthrobacter picolinophilus</name>
    <dbReference type="NCBI Taxonomy" id="1833"/>
    <lineage>
        <taxon>Bacteria</taxon>
        <taxon>Bacillati</taxon>
        <taxon>Actinomycetota</taxon>
        <taxon>Actinomycetes</taxon>
        <taxon>Mycobacteriales</taxon>
        <taxon>Nocardiaceae</taxon>
        <taxon>Rhodococcus</taxon>
        <taxon>Rhodococcus erythropolis group</taxon>
    </lineage>
</organism>
<proteinExistence type="predicted"/>
<dbReference type="KEGG" id="reb:XU06_03850"/>
<dbReference type="Proteomes" id="UP001230933">
    <property type="component" value="Chromosome"/>
</dbReference>
<evidence type="ECO:0000313" key="2">
    <source>
        <dbReference type="EMBL" id="WGV50410.2"/>
    </source>
</evidence>
<dbReference type="RefSeq" id="WP_046377929.1">
    <property type="nucleotide sequence ID" value="NZ_CP011295.1"/>
</dbReference>
<dbReference type="Gene3D" id="3.10.180.10">
    <property type="entry name" value="2,3-Dihydroxybiphenyl 1,2-Dioxygenase, domain 1"/>
    <property type="match status" value="1"/>
</dbReference>
<sequence length="162" mass="18134">MNPLVSGPIFQICWVVEDIEAAEQEFTRQWGVERWLRMSGIVFGPETTTYRGEPADYVVHVSIGYAGSQQLELIQPVSGRNLYTEFLETHGVGVHHMAWVPDDYEATLLEAEHRGMSVVQQGRVEGAGMEFSYLDAGPLGGYVELMKLSPEIRLMFASLIPD</sequence>
<dbReference type="EMBL" id="CP124545">
    <property type="protein sequence ID" value="WGV50410.2"/>
    <property type="molecule type" value="Genomic_DNA"/>
</dbReference>
<dbReference type="InterPro" id="IPR029068">
    <property type="entry name" value="Glyas_Bleomycin-R_OHBP_Dase"/>
</dbReference>
<dbReference type="AlphaFoldDB" id="A0AAX3V6F3"/>
<name>A0AAX3V6F3_RHOER</name>
<feature type="domain" description="VOC" evidence="1">
    <location>
        <begin position="11"/>
        <end position="148"/>
    </location>
</feature>